<protein>
    <recommendedName>
        <fullName evidence="6">RING-type domain-containing protein</fullName>
    </recommendedName>
</protein>
<dbReference type="GO" id="GO:0005770">
    <property type="term" value="C:late endosome"/>
    <property type="evidence" value="ECO:0007669"/>
    <property type="project" value="TreeGrafter"/>
</dbReference>
<keyword evidence="2 4" id="KW-0479">Metal-binding</keyword>
<dbReference type="Proteomes" id="UP001175271">
    <property type="component" value="Unassembled WGS sequence"/>
</dbReference>
<dbReference type="GO" id="GO:0008270">
    <property type="term" value="F:zinc ion binding"/>
    <property type="evidence" value="ECO:0007669"/>
    <property type="project" value="UniProtKB-KW"/>
</dbReference>
<dbReference type="InterPro" id="IPR025941">
    <property type="entry name" value="Vps8_central_dom"/>
</dbReference>
<dbReference type="PANTHER" id="PTHR12616">
    <property type="entry name" value="VACUOLAR PROTEIN SORTING VPS41"/>
    <property type="match status" value="1"/>
</dbReference>
<dbReference type="Pfam" id="PF23410">
    <property type="entry name" value="Beta-prop_VPS8"/>
    <property type="match status" value="1"/>
</dbReference>
<proteinExistence type="inferred from homology"/>
<keyword evidence="3" id="KW-0862">Zinc</keyword>
<evidence type="ECO:0000256" key="4">
    <source>
        <dbReference type="PROSITE-ProRule" id="PRU00175"/>
    </source>
</evidence>
<dbReference type="InterPro" id="IPR006785">
    <property type="entry name" value="Pex14_N"/>
</dbReference>
<dbReference type="InterPro" id="IPR001841">
    <property type="entry name" value="Znf_RING"/>
</dbReference>
<evidence type="ECO:0000256" key="5">
    <source>
        <dbReference type="SAM" id="MobiDB-lite"/>
    </source>
</evidence>
<dbReference type="Pfam" id="PF12816">
    <property type="entry name" value="TPR_Vps8"/>
    <property type="match status" value="1"/>
</dbReference>
<dbReference type="Pfam" id="PF04695">
    <property type="entry name" value="Pex14_N"/>
    <property type="match status" value="1"/>
</dbReference>
<evidence type="ECO:0000256" key="1">
    <source>
        <dbReference type="ARBA" id="ARBA00009422"/>
    </source>
</evidence>
<evidence type="ECO:0000313" key="7">
    <source>
        <dbReference type="EMBL" id="KAK0411317.1"/>
    </source>
</evidence>
<evidence type="ECO:0000256" key="3">
    <source>
        <dbReference type="ARBA" id="ARBA00022833"/>
    </source>
</evidence>
<dbReference type="EMBL" id="JAUCMV010000003">
    <property type="protein sequence ID" value="KAK0411317.1"/>
    <property type="molecule type" value="Genomic_DNA"/>
</dbReference>
<accession>A0AA39LVN0</accession>
<evidence type="ECO:0000259" key="6">
    <source>
        <dbReference type="PROSITE" id="PS50089"/>
    </source>
</evidence>
<keyword evidence="8" id="KW-1185">Reference proteome</keyword>
<dbReference type="GO" id="GO:0030897">
    <property type="term" value="C:HOPS complex"/>
    <property type="evidence" value="ECO:0007669"/>
    <property type="project" value="TreeGrafter"/>
</dbReference>
<dbReference type="SUPFAM" id="SSF50978">
    <property type="entry name" value="WD40 repeat-like"/>
    <property type="match status" value="1"/>
</dbReference>
<dbReference type="InterPro" id="IPR036322">
    <property type="entry name" value="WD40_repeat_dom_sf"/>
</dbReference>
<dbReference type="GO" id="GO:0034058">
    <property type="term" value="P:endosomal vesicle fusion"/>
    <property type="evidence" value="ECO:0007669"/>
    <property type="project" value="TreeGrafter"/>
</dbReference>
<dbReference type="PROSITE" id="PS50089">
    <property type="entry name" value="ZF_RING_2"/>
    <property type="match status" value="1"/>
</dbReference>
<evidence type="ECO:0000256" key="2">
    <source>
        <dbReference type="ARBA" id="ARBA00022771"/>
    </source>
</evidence>
<name>A0AA39LVN0_9BILA</name>
<feature type="compositionally biased region" description="Basic and acidic residues" evidence="5">
    <location>
        <begin position="245"/>
        <end position="255"/>
    </location>
</feature>
<feature type="region of interest" description="Disordered" evidence="5">
    <location>
        <begin position="1"/>
        <end position="23"/>
    </location>
</feature>
<feature type="region of interest" description="Disordered" evidence="5">
    <location>
        <begin position="235"/>
        <end position="260"/>
    </location>
</feature>
<dbReference type="Gene3D" id="1.10.10.10">
    <property type="entry name" value="Winged helix-like DNA-binding domain superfamily/Winged helix DNA-binding domain"/>
    <property type="match status" value="1"/>
</dbReference>
<dbReference type="Gene3D" id="2.130.10.10">
    <property type="entry name" value="YVTN repeat-like/Quinoprotein amine dehydrogenase"/>
    <property type="match status" value="1"/>
</dbReference>
<comment type="caution">
    <text evidence="7">The sequence shown here is derived from an EMBL/GenBank/DDBJ whole genome shotgun (WGS) entry which is preliminary data.</text>
</comment>
<feature type="domain" description="RING-type" evidence="6">
    <location>
        <begin position="1418"/>
        <end position="1453"/>
    </location>
</feature>
<keyword evidence="2 4" id="KW-0863">Zinc-finger</keyword>
<dbReference type="InterPro" id="IPR036388">
    <property type="entry name" value="WH-like_DNA-bd_sf"/>
</dbReference>
<dbReference type="InterPro" id="IPR045111">
    <property type="entry name" value="Vps41/Vps8"/>
</dbReference>
<gene>
    <name evidence="7" type="ORF">QR680_005599</name>
</gene>
<dbReference type="GO" id="GO:0006623">
    <property type="term" value="P:protein targeting to vacuole"/>
    <property type="evidence" value="ECO:0007669"/>
    <property type="project" value="InterPro"/>
</dbReference>
<dbReference type="InterPro" id="IPR015943">
    <property type="entry name" value="WD40/YVTN_repeat-like_dom_sf"/>
</dbReference>
<feature type="compositionally biased region" description="Polar residues" evidence="5">
    <location>
        <begin position="7"/>
        <end position="20"/>
    </location>
</feature>
<sequence length="1500" mass="167384">MSKENSEVLQPQTSSAQQESAPIRGEMVDAAVRFFSTPKIQQSPMAEQLAFLRSKGVTDAEINEALRKVPPVPRDVAPMAPGFQVPPPHPAPGTLQNLMTLANAAVIIGGVSYAGYKALRSWVLPKFFGIPDPGTEEARREQQQLLEVQNSLKFVMDTMNQEQQLNESFRSEIRKSVVLPNSGRECDLRTIQSDLNTLKSLMLNQNQFAAIPIPPKPSVPAWQRSEPSVPVRVSQFERFSTPPSEENRNEANGKEESDDEEVATALNKNSENRLMSSIGTTEESTSDWLEIDDSISVPPQSIDEILADEIVDFDDDAAPFDDNSSQKTASVQILPAPPSYQLDCAILIERLEPTSAYLTAQNIHCTALAVSSQLVAVGTSAGIVLVFNRLSGKVLNSVRGDDHGESVSCLAFSSDAQRIAVGTSKGLVRILGSLSGKVYEKACEAVQPGRGVIQLDFALRNRRLLTLDNGGSVFEYRSSGSKVRCVFSGSNGEVVRMRVIKDELVALMSLTKVVVLAVHKTQVVFATQYSGSPKCPPLFEWSAMQNSSDSIVAALARGSEVSFFHLSRRERGSFAAYCARTVRIPGDVINLKFLDENELLVLDSAECAFLVDVQRGTLVDSREAASAQMVYGSAFFKGLSTGGNVSEAMVHLSDRVCYQSVAHFDGNIYVLGRSQVSVVQIGDHLSQLEAFESRGEIVSAVLYALDVFSGKVSSRRNRSETRRSISERFPRIIQALLDKTMRVDQGFAEELYNHYKKHISILMRACVNTNHYDLLYKAILPKVEEDPIARSVFYESMDDVIQESALQHPPPALVHDYIAHLAQENQLAQIEFAVMHLPMESLDIHQIMTICNRNNLYDAIIFVNNAVFKLFVPPLEQMLASVAEFCQKEVLSDCEVAQGNKMLVYISVCLTGRAYPFGVLSPQDQETVPMEIYRCLTSSGGKEGRIGGNYPNLRILLQFDAQQFFHVVLTCADSTVLSSNERLQHLVEILHSLVKDLGRRSPIIFGHFLSFLGWLLEKAYVFPNVHMIGDLIDSVFSSEYALGCSKDSSEQCIIDVMNYVDGLDLDHILRMALKLPHVQVAAFIYTQKNEYNKLVQCYLRNRMNPQAVFSVVTELLRKIAPEYLESFRTYIKSIILELCALDSYRTAELVLDRFPEVLEHQKNLPYDLLNNCFKIRRENDLHYLTGNDALDEKLFNAIFQGHLQRHEVGEAEGGLREKYDVKLNDEIHFWLPLGSASDFCLNLAVGHKLLRCSVTLLRARQLPDRAFELLFENLCEIEDDKAAVVTRIDDILALCNDLQSEALEGNWLLKLFQHILSFEDIASDTELSARANAIILSIVESGSGEAENLVRTLFEHKSFVNCQYSRFSSLISSVLDSCQYEEILLEATLKCQEFELSRSVEQWTEQMQRGVFSVTDQCIVCQEPPSKTSNLFQCGHMVHVDCLHGDRFCPCQKTTLPLQPCNVMPFSAPAPYKKKRKEITLFTPAMGSLELAPSVPGCHY</sequence>
<evidence type="ECO:0000313" key="8">
    <source>
        <dbReference type="Proteomes" id="UP001175271"/>
    </source>
</evidence>
<comment type="similarity">
    <text evidence="1">Belongs to the VPS8 family.</text>
</comment>
<organism evidence="7 8">
    <name type="scientific">Steinernema hermaphroditum</name>
    <dbReference type="NCBI Taxonomy" id="289476"/>
    <lineage>
        <taxon>Eukaryota</taxon>
        <taxon>Metazoa</taxon>
        <taxon>Ecdysozoa</taxon>
        <taxon>Nematoda</taxon>
        <taxon>Chromadorea</taxon>
        <taxon>Rhabditida</taxon>
        <taxon>Tylenchina</taxon>
        <taxon>Panagrolaimomorpha</taxon>
        <taxon>Strongyloidoidea</taxon>
        <taxon>Steinernematidae</taxon>
        <taxon>Steinernema</taxon>
    </lineage>
</organism>
<dbReference type="PANTHER" id="PTHR12616:SF8">
    <property type="entry name" value="VACUOLAR PROTEIN SORTING-ASSOCIATED PROTEIN 8 HOMOLOG"/>
    <property type="match status" value="1"/>
</dbReference>
<reference evidence="7" key="1">
    <citation type="submission" date="2023-06" db="EMBL/GenBank/DDBJ databases">
        <title>Genomic analysis of the entomopathogenic nematode Steinernema hermaphroditum.</title>
        <authorList>
            <person name="Schwarz E.M."/>
            <person name="Heppert J.K."/>
            <person name="Baniya A."/>
            <person name="Schwartz H.T."/>
            <person name="Tan C.-H."/>
            <person name="Antoshechkin I."/>
            <person name="Sternberg P.W."/>
            <person name="Goodrich-Blair H."/>
            <person name="Dillman A.R."/>
        </authorList>
    </citation>
    <scope>NUCLEOTIDE SEQUENCE</scope>
    <source>
        <strain evidence="7">PS9179</strain>
        <tissue evidence="7">Whole animal</tissue>
    </source>
</reference>